<name>A0A1S1QCE4_9ACTN</name>
<evidence type="ECO:0000313" key="4">
    <source>
        <dbReference type="EMBL" id="OHV31249.1"/>
    </source>
</evidence>
<keyword evidence="1" id="KW-0479">Metal-binding</keyword>
<sequence length="596" mass="67662">MKAIMVMFDTLNRRFLPPYGGPDWVHAPNFTRLAERTVTFDTCYAGSMPCMPARRELHTGRYNFLHRGWGPLEPFDDSCPELLGDHGVYTHLVTDHPYYWADGGATYHNRFRTFELLRGQEGDPWKGHVAEPEIPESIRTRRGEAWRQDWINRGYLTTEADQPQTLTFDAGLEFIRTNHGENHWFLQIETFDPHEPFFTQDHYKELYPHDYDGPRFDWPDYQTVRETPEQVEHVRYEYAALLSMCDRNLGRVLDAMDEHELWDDTMLIVCTDHGFLLGEHGWWGKNVQPWYDETIHTPLFIWDPRSRRTAQHRQSLVQTIDLGPTVLEFFGVDRTPDMMGSPLGPTVADDTPVREAALFGLFGGHVSVTDGRYVYMRAAATAMNRPLYEHTLMPTHMQARFSPKELRDAELLPPGTFAFTKEAPVLRTPGMALPNPNSFGSLLFDLQTDPAQEHPLEDDELELRMTRLLVDLLHTSDAPPSQFERLGLPITGPVTADHLLVRVQRQRIAAAATAPPPRAEDYPTGRLSVHTPIGELADDPKAEQIVRDHGLGILFDGPLLRMAPSASLFTLTISASGAVPRELLPAIAEELAAADG</sequence>
<keyword evidence="5" id="KW-1185">Reference proteome</keyword>
<dbReference type="GO" id="GO:0046872">
    <property type="term" value="F:metal ion binding"/>
    <property type="evidence" value="ECO:0007669"/>
    <property type="project" value="UniProtKB-KW"/>
</dbReference>
<dbReference type="Gene3D" id="3.40.720.10">
    <property type="entry name" value="Alkaline Phosphatase, subunit A"/>
    <property type="match status" value="1"/>
</dbReference>
<protein>
    <submittedName>
        <fullName evidence="4">Sulfatase</fullName>
    </submittedName>
</protein>
<dbReference type="InterPro" id="IPR017850">
    <property type="entry name" value="Alkaline_phosphatase_core_sf"/>
</dbReference>
<dbReference type="EMBL" id="MBLM01000146">
    <property type="protein sequence ID" value="OHV31249.1"/>
    <property type="molecule type" value="Genomic_DNA"/>
</dbReference>
<evidence type="ECO:0000259" key="3">
    <source>
        <dbReference type="Pfam" id="PF00884"/>
    </source>
</evidence>
<evidence type="ECO:0000256" key="1">
    <source>
        <dbReference type="ARBA" id="ARBA00022723"/>
    </source>
</evidence>
<dbReference type="AlphaFoldDB" id="A0A1S1QCE4"/>
<dbReference type="PANTHER" id="PTHR45953">
    <property type="entry name" value="IDURONATE 2-SULFATASE"/>
    <property type="match status" value="1"/>
</dbReference>
<comment type="caution">
    <text evidence="4">The sequence shown here is derived from an EMBL/GenBank/DDBJ whole genome shotgun (WGS) entry which is preliminary data.</text>
</comment>
<dbReference type="RefSeq" id="WP_071088603.1">
    <property type="nucleotide sequence ID" value="NZ_MBLM01000146.1"/>
</dbReference>
<dbReference type="CDD" id="cd16148">
    <property type="entry name" value="sulfatase_like"/>
    <property type="match status" value="1"/>
</dbReference>
<dbReference type="GO" id="GO:0008484">
    <property type="term" value="F:sulfuric ester hydrolase activity"/>
    <property type="evidence" value="ECO:0007669"/>
    <property type="project" value="TreeGrafter"/>
</dbReference>
<dbReference type="OrthoDB" id="9777306at2"/>
<feature type="domain" description="Sulfatase N-terminal" evidence="3">
    <location>
        <begin position="4"/>
        <end position="332"/>
    </location>
</feature>
<dbReference type="InterPro" id="IPR000917">
    <property type="entry name" value="Sulfatase_N"/>
</dbReference>
<dbReference type="SUPFAM" id="SSF53649">
    <property type="entry name" value="Alkaline phosphatase-like"/>
    <property type="match status" value="1"/>
</dbReference>
<dbReference type="GO" id="GO:0005737">
    <property type="term" value="C:cytoplasm"/>
    <property type="evidence" value="ECO:0007669"/>
    <property type="project" value="TreeGrafter"/>
</dbReference>
<evidence type="ECO:0000313" key="5">
    <source>
        <dbReference type="Proteomes" id="UP000179627"/>
    </source>
</evidence>
<dbReference type="PANTHER" id="PTHR45953:SF1">
    <property type="entry name" value="IDURONATE 2-SULFATASE"/>
    <property type="match status" value="1"/>
</dbReference>
<dbReference type="Proteomes" id="UP000179627">
    <property type="component" value="Unassembled WGS sequence"/>
</dbReference>
<keyword evidence="2" id="KW-0378">Hydrolase</keyword>
<dbReference type="Pfam" id="PF00884">
    <property type="entry name" value="Sulfatase"/>
    <property type="match status" value="1"/>
</dbReference>
<gene>
    <name evidence="4" type="ORF">CC117_26550</name>
</gene>
<accession>A0A1S1QCE4</accession>
<evidence type="ECO:0000256" key="2">
    <source>
        <dbReference type="ARBA" id="ARBA00022801"/>
    </source>
</evidence>
<proteinExistence type="predicted"/>
<reference evidence="5" key="1">
    <citation type="submission" date="2016-07" db="EMBL/GenBank/DDBJ databases">
        <title>Sequence Frankia sp. strain CcI1.17.</title>
        <authorList>
            <person name="Ghodhbane-Gtari F."/>
            <person name="Swanson E."/>
            <person name="Gueddou A."/>
            <person name="Morris K."/>
            <person name="Hezbri K."/>
            <person name="Ktari A."/>
            <person name="Nouioui I."/>
            <person name="Abebe-Akele F."/>
            <person name="Simpson S."/>
            <person name="Thomas K."/>
            <person name="Gtari M."/>
            <person name="Tisa L.S."/>
            <person name="Hurst S."/>
        </authorList>
    </citation>
    <scope>NUCLEOTIDE SEQUENCE [LARGE SCALE GENOMIC DNA]</scope>
    <source>
        <strain evidence="5">Cc1.17</strain>
    </source>
</reference>
<organism evidence="4 5">
    <name type="scientific">Parafrankia colletiae</name>
    <dbReference type="NCBI Taxonomy" id="573497"/>
    <lineage>
        <taxon>Bacteria</taxon>
        <taxon>Bacillati</taxon>
        <taxon>Actinomycetota</taxon>
        <taxon>Actinomycetes</taxon>
        <taxon>Frankiales</taxon>
        <taxon>Frankiaceae</taxon>
        <taxon>Parafrankia</taxon>
    </lineage>
</organism>